<dbReference type="KEGG" id="pbh:AAW51_5196"/>
<keyword evidence="7" id="KW-1185">Reference proteome</keyword>
<keyword evidence="1 4" id="KW-0812">Transmembrane</keyword>
<dbReference type="InterPro" id="IPR020846">
    <property type="entry name" value="MFS_dom"/>
</dbReference>
<dbReference type="InterPro" id="IPR036259">
    <property type="entry name" value="MFS_trans_sf"/>
</dbReference>
<feature type="transmembrane region" description="Helical" evidence="4">
    <location>
        <begin position="370"/>
        <end position="389"/>
    </location>
</feature>
<dbReference type="Proteomes" id="UP000035352">
    <property type="component" value="Chromosome"/>
</dbReference>
<dbReference type="Pfam" id="PF07690">
    <property type="entry name" value="MFS_1"/>
    <property type="match status" value="1"/>
</dbReference>
<dbReference type="SUPFAM" id="SSF103473">
    <property type="entry name" value="MFS general substrate transporter"/>
    <property type="match status" value="1"/>
</dbReference>
<dbReference type="RefSeq" id="WP_053013919.1">
    <property type="nucleotide sequence ID" value="NZ_CP011371.1"/>
</dbReference>
<protein>
    <submittedName>
        <fullName evidence="6">MFS transporter</fullName>
    </submittedName>
</protein>
<dbReference type="PANTHER" id="PTHR23523">
    <property type="match status" value="1"/>
</dbReference>
<dbReference type="AlphaFoldDB" id="A0A0G3BR37"/>
<evidence type="ECO:0000256" key="1">
    <source>
        <dbReference type="ARBA" id="ARBA00022692"/>
    </source>
</evidence>
<dbReference type="STRING" id="413882.AAW51_5196"/>
<proteinExistence type="predicted"/>
<gene>
    <name evidence="6" type="ORF">AAW51_5196</name>
</gene>
<keyword evidence="2 4" id="KW-1133">Transmembrane helix</keyword>
<feature type="domain" description="Major facilitator superfamily (MFS) profile" evidence="5">
    <location>
        <begin position="8"/>
        <end position="394"/>
    </location>
</feature>
<evidence type="ECO:0000313" key="6">
    <source>
        <dbReference type="EMBL" id="AKJ31887.1"/>
    </source>
</evidence>
<feature type="transmembrane region" description="Helical" evidence="4">
    <location>
        <begin position="136"/>
        <end position="157"/>
    </location>
</feature>
<sequence>MSQTHKLARTFLLLAILLLSLNLRPAIAAIGPLIQSISQFAQVRSIGISLLTTIPVLMMGLGAIYAASIRQALGERGGIAIGGAIIAVACLMRLWADNRYGLFASAVLVGLGIAVIQALLPGFIKRNFGASTSSVLALYSTGIVAGAAIGSGTASWLEDQLGWLSTLAGWALPAVGATVVWMLASRNSQYAGRSTAQPGAAAKGGSVPFWRIGRCWSLLLFFGIGTGAFMLAMAWISPFYIGLGLTKGVAGLLLSVLTIVEALTALWLSLTINRFPDRRGLLITSLLLVAAGFLMLIVAPLVAPYFAVSLLGVGIGILFPLSIIVAMDHLKDPTLAGNFTAFVQGGGFIIASLVPLTAGSLRDVFNDLSYIWLLMAVASLGMVVLAVRFSPASYGRFQEDLAEVQGGVLRTA</sequence>
<dbReference type="OrthoDB" id="5758872at2"/>
<feature type="transmembrane region" description="Helical" evidence="4">
    <location>
        <begin position="339"/>
        <end position="358"/>
    </location>
</feature>
<reference evidence="6 7" key="1">
    <citation type="submission" date="2015-05" db="EMBL/GenBank/DDBJ databases">
        <authorList>
            <person name="Tang B."/>
            <person name="Yu Y."/>
        </authorList>
    </citation>
    <scope>NUCLEOTIDE SEQUENCE [LARGE SCALE GENOMIC DNA]</scope>
    <source>
        <strain evidence="6 7">DSM 7029</strain>
    </source>
</reference>
<evidence type="ECO:0000313" key="7">
    <source>
        <dbReference type="Proteomes" id="UP000035352"/>
    </source>
</evidence>
<feature type="transmembrane region" description="Helical" evidence="4">
    <location>
        <begin position="305"/>
        <end position="327"/>
    </location>
</feature>
<evidence type="ECO:0000256" key="4">
    <source>
        <dbReference type="SAM" id="Phobius"/>
    </source>
</evidence>
<feature type="transmembrane region" description="Helical" evidence="4">
    <location>
        <begin position="44"/>
        <end position="66"/>
    </location>
</feature>
<dbReference type="PANTHER" id="PTHR23523:SF1">
    <property type="entry name" value="CYANATE TRANSPORT PROTEIN CYNX"/>
    <property type="match status" value="1"/>
</dbReference>
<feature type="transmembrane region" description="Helical" evidence="4">
    <location>
        <begin position="280"/>
        <end position="299"/>
    </location>
</feature>
<dbReference type="EMBL" id="CP011371">
    <property type="protein sequence ID" value="AKJ31887.1"/>
    <property type="molecule type" value="Genomic_DNA"/>
</dbReference>
<keyword evidence="3 4" id="KW-0472">Membrane</keyword>
<dbReference type="GO" id="GO:0022857">
    <property type="term" value="F:transmembrane transporter activity"/>
    <property type="evidence" value="ECO:0007669"/>
    <property type="project" value="InterPro"/>
</dbReference>
<feature type="transmembrane region" description="Helical" evidence="4">
    <location>
        <begin position="78"/>
        <end position="96"/>
    </location>
</feature>
<evidence type="ECO:0000256" key="3">
    <source>
        <dbReference type="ARBA" id="ARBA00023136"/>
    </source>
</evidence>
<accession>A0A0G3BR37</accession>
<name>A0A0G3BR37_9BURK</name>
<feature type="transmembrane region" description="Helical" evidence="4">
    <location>
        <begin position="216"/>
        <end position="236"/>
    </location>
</feature>
<dbReference type="InterPro" id="IPR052524">
    <property type="entry name" value="MFS_Cyanate_Porter"/>
</dbReference>
<evidence type="ECO:0000256" key="2">
    <source>
        <dbReference type="ARBA" id="ARBA00022989"/>
    </source>
</evidence>
<feature type="transmembrane region" description="Helical" evidence="4">
    <location>
        <begin position="102"/>
        <end position="124"/>
    </location>
</feature>
<dbReference type="InterPro" id="IPR011701">
    <property type="entry name" value="MFS"/>
</dbReference>
<organism evidence="6 7">
    <name type="scientific">Caldimonas brevitalea</name>
    <dbReference type="NCBI Taxonomy" id="413882"/>
    <lineage>
        <taxon>Bacteria</taxon>
        <taxon>Pseudomonadati</taxon>
        <taxon>Pseudomonadota</taxon>
        <taxon>Betaproteobacteria</taxon>
        <taxon>Burkholderiales</taxon>
        <taxon>Sphaerotilaceae</taxon>
        <taxon>Caldimonas</taxon>
    </lineage>
</organism>
<feature type="transmembrane region" description="Helical" evidence="4">
    <location>
        <begin position="163"/>
        <end position="184"/>
    </location>
</feature>
<dbReference type="PATRIC" id="fig|413882.6.peg.5425"/>
<dbReference type="PROSITE" id="PS50850">
    <property type="entry name" value="MFS"/>
    <property type="match status" value="1"/>
</dbReference>
<feature type="transmembrane region" description="Helical" evidence="4">
    <location>
        <begin position="248"/>
        <end position="268"/>
    </location>
</feature>
<evidence type="ECO:0000259" key="5">
    <source>
        <dbReference type="PROSITE" id="PS50850"/>
    </source>
</evidence>
<dbReference type="Gene3D" id="1.20.1250.20">
    <property type="entry name" value="MFS general substrate transporter like domains"/>
    <property type="match status" value="1"/>
</dbReference>